<proteinExistence type="inferred from homology"/>
<comment type="catalytic activity">
    <reaction evidence="11">
        <text>5,6-dihydrouridine(16) in tRNA + NAD(+) = uridine(16) in tRNA + NADH + H(+)</text>
        <dbReference type="Rhea" id="RHEA:53380"/>
        <dbReference type="Rhea" id="RHEA-COMP:13543"/>
        <dbReference type="Rhea" id="RHEA-COMP:13544"/>
        <dbReference type="ChEBI" id="CHEBI:15378"/>
        <dbReference type="ChEBI" id="CHEBI:57540"/>
        <dbReference type="ChEBI" id="CHEBI:57945"/>
        <dbReference type="ChEBI" id="CHEBI:65315"/>
        <dbReference type="ChEBI" id="CHEBI:74443"/>
        <dbReference type="EC" id="1.3.1.88"/>
    </reaction>
    <physiologicalReaction direction="right-to-left" evidence="11">
        <dbReference type="Rhea" id="RHEA:53382"/>
    </physiologicalReaction>
</comment>
<evidence type="ECO:0000256" key="15">
    <source>
        <dbReference type="PIRSR" id="PIRSR006621-2"/>
    </source>
</evidence>
<keyword evidence="4 13" id="KW-0819">tRNA processing</keyword>
<evidence type="ECO:0000259" key="16">
    <source>
        <dbReference type="Pfam" id="PF01207"/>
    </source>
</evidence>
<feature type="binding site" evidence="15">
    <location>
        <position position="149"/>
    </location>
    <ligand>
        <name>FMN</name>
        <dbReference type="ChEBI" id="CHEBI:58210"/>
    </ligand>
</feature>
<organism evidence="17 18">
    <name type="scientific">Blastocystis sp. subtype 1 (strain ATCC 50177 / NandII)</name>
    <dbReference type="NCBI Taxonomy" id="478820"/>
    <lineage>
        <taxon>Eukaryota</taxon>
        <taxon>Sar</taxon>
        <taxon>Stramenopiles</taxon>
        <taxon>Bigyra</taxon>
        <taxon>Opalozoa</taxon>
        <taxon>Opalinata</taxon>
        <taxon>Blastocystidae</taxon>
        <taxon>Blastocystis</taxon>
    </lineage>
</organism>
<gene>
    <name evidence="17" type="ORF">AV274_0385</name>
</gene>
<dbReference type="AlphaFoldDB" id="A0A196SP15"/>
<comment type="similarity">
    <text evidence="8">Belongs to the Dus family. Dus1 subfamily.</text>
</comment>
<evidence type="ECO:0000256" key="10">
    <source>
        <dbReference type="ARBA" id="ARBA00047652"/>
    </source>
</evidence>
<evidence type="ECO:0000256" key="11">
    <source>
        <dbReference type="ARBA" id="ARBA00048934"/>
    </source>
</evidence>
<accession>A0A196SP15</accession>
<dbReference type="InterPro" id="IPR018517">
    <property type="entry name" value="tRNA_hU_synthase_CS"/>
</dbReference>
<dbReference type="PROSITE" id="PS01136">
    <property type="entry name" value="UPF0034"/>
    <property type="match status" value="1"/>
</dbReference>
<evidence type="ECO:0000256" key="7">
    <source>
        <dbReference type="ARBA" id="ARBA00023027"/>
    </source>
</evidence>
<sequence length="326" mass="36540">MVEQCDLAFRMLVRDYYCDLCFTQMFHSDLLSTRKGYFKDHFITCSKDTPLVVQLCGNNPENIVSAAKIVAPFCQNVDLNLGCPQGIARKGGYGAYLLPDFDRVRSIVHRLHSEKIPFSVKIRLLPSLQDTLRTCEMLQEEGALFLTVHGRRKEQKRENCGNCDWDAIGAIRSHLSIPVIANGGVGDRAQARRCVAQTGVCGVMCGEALLENPALFADGCDPATGEAIGVDVVCNRYLDYEAAYPAQPKEVRKHLFKLLHRALQVDTECRARLAVMGLSSSREKEEARAMVVHLREVMQARGDPWTLQGCTLLPSSWYNRHRCFDV</sequence>
<keyword evidence="5" id="KW-0521">NADP</keyword>
<comment type="catalytic activity">
    <reaction evidence="12">
        <text>5,6-dihydrouridine(17) in tRNA + NADP(+) = uridine(17) in tRNA + NADPH + H(+)</text>
        <dbReference type="Rhea" id="RHEA:53368"/>
        <dbReference type="Rhea" id="RHEA-COMP:13541"/>
        <dbReference type="Rhea" id="RHEA-COMP:13542"/>
        <dbReference type="ChEBI" id="CHEBI:15378"/>
        <dbReference type="ChEBI" id="CHEBI:57783"/>
        <dbReference type="ChEBI" id="CHEBI:58349"/>
        <dbReference type="ChEBI" id="CHEBI:65315"/>
        <dbReference type="ChEBI" id="CHEBI:74443"/>
        <dbReference type="EC" id="1.3.1.88"/>
    </reaction>
    <physiologicalReaction direction="right-to-left" evidence="12">
        <dbReference type="Rhea" id="RHEA:53370"/>
    </physiologicalReaction>
</comment>
<comment type="catalytic activity">
    <reaction evidence="9">
        <text>5,6-dihydrouridine(17) in tRNA + NAD(+) = uridine(17) in tRNA + NADH + H(+)</text>
        <dbReference type="Rhea" id="RHEA:53372"/>
        <dbReference type="Rhea" id="RHEA-COMP:13541"/>
        <dbReference type="Rhea" id="RHEA-COMP:13542"/>
        <dbReference type="ChEBI" id="CHEBI:15378"/>
        <dbReference type="ChEBI" id="CHEBI:57540"/>
        <dbReference type="ChEBI" id="CHEBI:57945"/>
        <dbReference type="ChEBI" id="CHEBI:65315"/>
        <dbReference type="ChEBI" id="CHEBI:74443"/>
        <dbReference type="EC" id="1.3.1.88"/>
    </reaction>
    <physiologicalReaction direction="right-to-left" evidence="9">
        <dbReference type="Rhea" id="RHEA:53374"/>
    </physiologicalReaction>
</comment>
<dbReference type="PIRSF" id="PIRSF006621">
    <property type="entry name" value="Dus"/>
    <property type="match status" value="1"/>
</dbReference>
<dbReference type="GO" id="GO:0050660">
    <property type="term" value="F:flavin adenine dinucleotide binding"/>
    <property type="evidence" value="ECO:0007669"/>
    <property type="project" value="InterPro"/>
</dbReference>
<dbReference type="OrthoDB" id="272303at2759"/>
<evidence type="ECO:0000256" key="9">
    <source>
        <dbReference type="ARBA" id="ARBA00047287"/>
    </source>
</evidence>
<evidence type="ECO:0000313" key="18">
    <source>
        <dbReference type="Proteomes" id="UP000078348"/>
    </source>
</evidence>
<protein>
    <recommendedName>
        <fullName evidence="13">tRNA-dihydrouridine synthase</fullName>
        <ecNumber evidence="13">1.3.1.-</ecNumber>
    </recommendedName>
</protein>
<evidence type="ECO:0000256" key="6">
    <source>
        <dbReference type="ARBA" id="ARBA00023002"/>
    </source>
</evidence>
<dbReference type="Gene3D" id="3.20.20.70">
    <property type="entry name" value="Aldolase class I"/>
    <property type="match status" value="1"/>
</dbReference>
<dbReference type="InterPro" id="IPR013785">
    <property type="entry name" value="Aldolase_TIM"/>
</dbReference>
<keyword evidence="6 13" id="KW-0560">Oxidoreductase</keyword>
<evidence type="ECO:0000256" key="13">
    <source>
        <dbReference type="PIRNR" id="PIRNR006621"/>
    </source>
</evidence>
<dbReference type="EMBL" id="LXWW01000013">
    <property type="protein sequence ID" value="OAO17927.1"/>
    <property type="molecule type" value="Genomic_DNA"/>
</dbReference>
<comment type="caution">
    <text evidence="17">The sequence shown here is derived from an EMBL/GenBank/DDBJ whole genome shotgun (WGS) entry which is preliminary data.</text>
</comment>
<comment type="catalytic activity">
    <reaction evidence="10">
        <text>5,6-dihydrouridine(16) in tRNA + NADP(+) = uridine(16) in tRNA + NADPH + H(+)</text>
        <dbReference type="Rhea" id="RHEA:53376"/>
        <dbReference type="Rhea" id="RHEA-COMP:13543"/>
        <dbReference type="Rhea" id="RHEA-COMP:13544"/>
        <dbReference type="ChEBI" id="CHEBI:15378"/>
        <dbReference type="ChEBI" id="CHEBI:57783"/>
        <dbReference type="ChEBI" id="CHEBI:58349"/>
        <dbReference type="ChEBI" id="CHEBI:65315"/>
        <dbReference type="ChEBI" id="CHEBI:74443"/>
        <dbReference type="EC" id="1.3.1.88"/>
    </reaction>
    <physiologicalReaction direction="right-to-left" evidence="10">
        <dbReference type="Rhea" id="RHEA:53378"/>
    </physiologicalReaction>
</comment>
<evidence type="ECO:0000256" key="4">
    <source>
        <dbReference type="ARBA" id="ARBA00022694"/>
    </source>
</evidence>
<reference evidence="17 18" key="1">
    <citation type="submission" date="2016-05" db="EMBL/GenBank/DDBJ databases">
        <title>Nuclear genome of Blastocystis sp. subtype 1 NandII.</title>
        <authorList>
            <person name="Gentekaki E."/>
            <person name="Curtis B."/>
            <person name="Stairs C."/>
            <person name="Eme L."/>
            <person name="Herman E."/>
            <person name="Klimes V."/>
            <person name="Arias M.C."/>
            <person name="Elias M."/>
            <person name="Hilliou F."/>
            <person name="Klute M."/>
            <person name="Malik S.-B."/>
            <person name="Pightling A."/>
            <person name="Rachubinski R."/>
            <person name="Salas D."/>
            <person name="Schlacht A."/>
            <person name="Suga H."/>
            <person name="Archibald J."/>
            <person name="Ball S.G."/>
            <person name="Clark G."/>
            <person name="Dacks J."/>
            <person name="Van Der Giezen M."/>
            <person name="Tsaousis A."/>
            <person name="Roger A."/>
        </authorList>
    </citation>
    <scope>NUCLEOTIDE SEQUENCE [LARGE SCALE GENOMIC DNA]</scope>
    <source>
        <strain evidence="18">ATCC 50177 / NandII</strain>
    </source>
</reference>
<keyword evidence="2 13" id="KW-0285">Flavoprotein</keyword>
<evidence type="ECO:0000256" key="1">
    <source>
        <dbReference type="ARBA" id="ARBA00001917"/>
    </source>
</evidence>
<comment type="function">
    <text evidence="13">Catalyzes the synthesis of dihydrouridine, a modified base found in the D-loop of most tRNAs.</text>
</comment>
<keyword evidence="3 13" id="KW-0288">FMN</keyword>
<keyword evidence="7" id="KW-0520">NAD</keyword>
<evidence type="ECO:0000256" key="8">
    <source>
        <dbReference type="ARBA" id="ARBA00038313"/>
    </source>
</evidence>
<evidence type="ECO:0000256" key="14">
    <source>
        <dbReference type="PIRSR" id="PIRSR006621-1"/>
    </source>
</evidence>
<dbReference type="Proteomes" id="UP000078348">
    <property type="component" value="Unassembled WGS sequence"/>
</dbReference>
<dbReference type="SUPFAM" id="SSF51395">
    <property type="entry name" value="FMN-linked oxidoreductases"/>
    <property type="match status" value="1"/>
</dbReference>
<keyword evidence="15" id="KW-0547">Nucleotide-binding</keyword>
<dbReference type="InterPro" id="IPR035587">
    <property type="entry name" value="DUS-like_FMN-bd"/>
</dbReference>
<evidence type="ECO:0000256" key="2">
    <source>
        <dbReference type="ARBA" id="ARBA00022630"/>
    </source>
</evidence>
<dbReference type="CDD" id="cd02801">
    <property type="entry name" value="DUS_like_FMN"/>
    <property type="match status" value="1"/>
</dbReference>
<comment type="cofactor">
    <cofactor evidence="1 13 15">
        <name>FMN</name>
        <dbReference type="ChEBI" id="CHEBI:58210"/>
    </cofactor>
</comment>
<feature type="domain" description="DUS-like FMN-binding" evidence="16">
    <location>
        <begin position="1"/>
        <end position="271"/>
    </location>
</feature>
<dbReference type="EC" id="1.3.1.-" evidence="13"/>
<evidence type="ECO:0000313" key="17">
    <source>
        <dbReference type="EMBL" id="OAO17927.1"/>
    </source>
</evidence>
<keyword evidence="18" id="KW-1185">Reference proteome</keyword>
<dbReference type="PANTHER" id="PTHR11082:SF5">
    <property type="entry name" value="TRNA-DIHYDROURIDINE(16_17) SYNTHASE [NAD(P)(+)]-LIKE"/>
    <property type="match status" value="1"/>
</dbReference>
<feature type="binding site" evidence="15">
    <location>
        <position position="121"/>
    </location>
    <ligand>
        <name>FMN</name>
        <dbReference type="ChEBI" id="CHEBI:58210"/>
    </ligand>
</feature>
<dbReference type="GO" id="GO:0102262">
    <property type="term" value="F:tRNA-dihydrouridine16 synthase activity"/>
    <property type="evidence" value="ECO:0007669"/>
    <property type="project" value="RHEA"/>
</dbReference>
<evidence type="ECO:0000256" key="12">
    <source>
        <dbReference type="ARBA" id="ARBA00049467"/>
    </source>
</evidence>
<feature type="binding site" evidence="15">
    <location>
        <begin position="182"/>
        <end position="184"/>
    </location>
    <ligand>
        <name>FMN</name>
        <dbReference type="ChEBI" id="CHEBI:58210"/>
    </ligand>
</feature>
<feature type="binding site" evidence="15">
    <location>
        <position position="54"/>
    </location>
    <ligand>
        <name>FMN</name>
        <dbReference type="ChEBI" id="CHEBI:58210"/>
    </ligand>
</feature>
<evidence type="ECO:0000256" key="5">
    <source>
        <dbReference type="ARBA" id="ARBA00022857"/>
    </source>
</evidence>
<feature type="active site" description="Proton donor" evidence="14">
    <location>
        <position position="83"/>
    </location>
</feature>
<dbReference type="PANTHER" id="PTHR11082">
    <property type="entry name" value="TRNA-DIHYDROURIDINE SYNTHASE"/>
    <property type="match status" value="1"/>
</dbReference>
<evidence type="ECO:0000256" key="3">
    <source>
        <dbReference type="ARBA" id="ARBA00022643"/>
    </source>
</evidence>
<name>A0A196SP15_BLAHN</name>
<dbReference type="InterPro" id="IPR001269">
    <property type="entry name" value="DUS_fam"/>
</dbReference>
<dbReference type="Pfam" id="PF01207">
    <property type="entry name" value="Dus"/>
    <property type="match status" value="1"/>
</dbReference>
<dbReference type="STRING" id="478820.A0A196SP15"/>
<dbReference type="GO" id="GO:0102263">
    <property type="term" value="F:tRNA-dihydrouridine17 synthase activity"/>
    <property type="evidence" value="ECO:0007669"/>
    <property type="project" value="RHEA"/>
</dbReference>
<comment type="similarity">
    <text evidence="13">Belongs to the dus family.</text>
</comment>